<dbReference type="EMBL" id="PVQB02000311">
    <property type="protein sequence ID" value="KAF4339001.1"/>
    <property type="molecule type" value="Genomic_DNA"/>
</dbReference>
<reference evidence="1" key="1">
    <citation type="journal article" date="2017" name="Mycologia">
        <title>Fusarium algeriense, sp. nov., a novel toxigenic crown rot pathogen of durum wheat from Algeria is nested in the Fusarium burgessii species complex.</title>
        <authorList>
            <person name="Laraba I."/>
            <person name="Keddad A."/>
            <person name="Boureghda H."/>
            <person name="Abdallah N."/>
            <person name="Vaughan M.M."/>
            <person name="Proctor R.H."/>
            <person name="Busman M."/>
            <person name="O'Donnell K."/>
        </authorList>
    </citation>
    <scope>NUCLEOTIDE SEQUENCE</scope>
    <source>
        <strain evidence="1">NRRL 25174</strain>
    </source>
</reference>
<reference evidence="1" key="2">
    <citation type="submission" date="2020-02" db="EMBL/GenBank/DDBJ databases">
        <title>Identification and distribution of gene clusters putatively required for synthesis of sphingolipid metabolism inhibitors in phylogenetically diverse species of the filamentous fungus Fusarium.</title>
        <authorList>
            <person name="Kim H.-S."/>
            <person name="Busman M."/>
            <person name="Brown D.W."/>
            <person name="Divon H."/>
            <person name="Uhlig S."/>
            <person name="Proctor R.H."/>
        </authorList>
    </citation>
    <scope>NUCLEOTIDE SEQUENCE</scope>
    <source>
        <strain evidence="1">NRRL 25174</strain>
    </source>
</reference>
<accession>A0A9P5AI43</accession>
<gene>
    <name evidence="1" type="ORF">FBEOM_7088</name>
</gene>
<comment type="caution">
    <text evidence="1">The sequence shown here is derived from an EMBL/GenBank/DDBJ whole genome shotgun (WGS) entry which is preliminary data.</text>
</comment>
<evidence type="ECO:0000313" key="1">
    <source>
        <dbReference type="EMBL" id="KAF4339001.1"/>
    </source>
</evidence>
<organism evidence="1 2">
    <name type="scientific">Fusarium beomiforme</name>
    <dbReference type="NCBI Taxonomy" id="44412"/>
    <lineage>
        <taxon>Eukaryota</taxon>
        <taxon>Fungi</taxon>
        <taxon>Dikarya</taxon>
        <taxon>Ascomycota</taxon>
        <taxon>Pezizomycotina</taxon>
        <taxon>Sordariomycetes</taxon>
        <taxon>Hypocreomycetidae</taxon>
        <taxon>Hypocreales</taxon>
        <taxon>Nectriaceae</taxon>
        <taxon>Fusarium</taxon>
        <taxon>Fusarium burgessii species complex</taxon>
    </lineage>
</organism>
<evidence type="ECO:0000313" key="2">
    <source>
        <dbReference type="Proteomes" id="UP000730481"/>
    </source>
</evidence>
<name>A0A9P5AI43_9HYPO</name>
<proteinExistence type="predicted"/>
<protein>
    <submittedName>
        <fullName evidence="1">Uncharacterized protein</fullName>
    </submittedName>
</protein>
<dbReference type="OrthoDB" id="5235440at2759"/>
<keyword evidence="2" id="KW-1185">Reference proteome</keyword>
<sequence>MFVLPASLHPPNPYGGSYIEECRQNLAAGRHYGSIDDNIRDKELYRTPWNCLPDDIQDLIRKELEFMFFEETALDLRSTNHYKVG</sequence>
<dbReference type="Proteomes" id="UP000730481">
    <property type="component" value="Unassembled WGS sequence"/>
</dbReference>
<dbReference type="AlphaFoldDB" id="A0A9P5AI43"/>